<dbReference type="EMBL" id="ADNW02000031">
    <property type="protein sequence ID" value="EGD21652.1"/>
    <property type="molecule type" value="Genomic_DNA"/>
</dbReference>
<evidence type="ECO:0000313" key="1">
    <source>
        <dbReference type="EMBL" id="EGD21652.1"/>
    </source>
</evidence>
<gene>
    <name evidence="1" type="ORF">HMPREF0724_14708</name>
</gene>
<protein>
    <submittedName>
        <fullName evidence="1">Uncharacterized protein</fullName>
    </submittedName>
</protein>
<reference evidence="1" key="1">
    <citation type="submission" date="2011-01" db="EMBL/GenBank/DDBJ databases">
        <authorList>
            <person name="Muzny D."/>
            <person name="Qin X."/>
            <person name="Buhay C."/>
            <person name="Dugan-Rocha S."/>
            <person name="Ding Y."/>
            <person name="Chen G."/>
            <person name="Hawes A."/>
            <person name="Holder M."/>
            <person name="Jhangiani S."/>
            <person name="Johnson A."/>
            <person name="Khan Z."/>
            <person name="Li Z."/>
            <person name="Liu W."/>
            <person name="Liu X."/>
            <person name="Perez L."/>
            <person name="Shen H."/>
            <person name="Wang Q."/>
            <person name="Watt J."/>
            <person name="Xi L."/>
            <person name="Xin Y."/>
            <person name="Zhou J."/>
            <person name="Deng J."/>
            <person name="Jiang H."/>
            <person name="Liu Y."/>
            <person name="Qu J."/>
            <person name="Song X.-Z."/>
            <person name="Zhang L."/>
            <person name="Villasana D."/>
            <person name="Johnson A."/>
            <person name="Liu J."/>
            <person name="Liyanage D."/>
            <person name="Lorensuhewa L."/>
            <person name="Robinson T."/>
            <person name="Song A."/>
            <person name="Song B.-B."/>
            <person name="Dinh H."/>
            <person name="Thornton R."/>
            <person name="Coyle M."/>
            <person name="Francisco L."/>
            <person name="Jackson L."/>
            <person name="Javaid M."/>
            <person name="Korchina V."/>
            <person name="Kovar C."/>
            <person name="Mata R."/>
            <person name="Mathew T."/>
            <person name="Ngo R."/>
            <person name="Nguyen L."/>
            <person name="Nguyen N."/>
            <person name="Okwuonu G."/>
            <person name="Ongeri F."/>
            <person name="Pham C."/>
            <person name="Simmons D."/>
            <person name="Wilczek-Boney K."/>
            <person name="Hale W."/>
            <person name="Jakkamsetti A."/>
            <person name="Pham P."/>
            <person name="Ruth R."/>
            <person name="San Lucas F."/>
            <person name="Warren J."/>
            <person name="Zhang J."/>
            <person name="Zhao Z."/>
            <person name="Zhou C."/>
            <person name="Zhu D."/>
            <person name="Lee S."/>
            <person name="Bess C."/>
            <person name="Blankenburg K."/>
            <person name="Forbes L."/>
            <person name="Fu Q."/>
            <person name="Gubbala S."/>
            <person name="Hirani K."/>
            <person name="Jayaseelan J.C."/>
            <person name="Lara F."/>
            <person name="Munidasa M."/>
            <person name="Palculict T."/>
            <person name="Patil S."/>
            <person name="Pu L.-L."/>
            <person name="Saada N."/>
            <person name="Tang L."/>
            <person name="Weissenberger G."/>
            <person name="Zhu Y."/>
            <person name="Hemphill L."/>
            <person name="Shang Y."/>
            <person name="Youmans B."/>
            <person name="Ayvaz T."/>
            <person name="Ross M."/>
            <person name="Santibanez J."/>
            <person name="Aqrawi P."/>
            <person name="Gross S."/>
            <person name="Joshi V."/>
            <person name="Fowler G."/>
            <person name="Nazareth L."/>
            <person name="Reid J."/>
            <person name="Worley K."/>
            <person name="Petrosino J."/>
            <person name="Highlander S."/>
            <person name="Gibbs R."/>
        </authorList>
    </citation>
    <scope>NUCLEOTIDE SEQUENCE [LARGE SCALE GENOMIC DNA]</scope>
    <source>
        <strain evidence="1">ATCC 33707</strain>
    </source>
</reference>
<name>E9T7F2_RHOHA</name>
<sequence length="47" mass="5061">MAAGADLHNPSAATRDMFGIGDFRWGRPLRMRYSPAVGGVWFGHAVG</sequence>
<comment type="caution">
    <text evidence="1">The sequence shown here is derived from an EMBL/GenBank/DDBJ whole genome shotgun (WGS) entry which is preliminary data.</text>
</comment>
<keyword evidence="2" id="KW-1185">Reference proteome</keyword>
<dbReference type="HOGENOM" id="CLU_3172568_0_0_11"/>
<organism evidence="1 2">
    <name type="scientific">Prescottella equi ATCC 33707</name>
    <dbReference type="NCBI Taxonomy" id="525370"/>
    <lineage>
        <taxon>Bacteria</taxon>
        <taxon>Bacillati</taxon>
        <taxon>Actinomycetota</taxon>
        <taxon>Actinomycetes</taxon>
        <taxon>Mycobacteriales</taxon>
        <taxon>Nocardiaceae</taxon>
        <taxon>Prescottella</taxon>
    </lineage>
</organism>
<evidence type="ECO:0000313" key="2">
    <source>
        <dbReference type="Proteomes" id="UP000004245"/>
    </source>
</evidence>
<dbReference type="AlphaFoldDB" id="E9T7F2"/>
<dbReference type="Proteomes" id="UP000004245">
    <property type="component" value="Unassembled WGS sequence"/>
</dbReference>
<accession>E9T7F2</accession>
<proteinExistence type="predicted"/>